<dbReference type="GO" id="GO:0005975">
    <property type="term" value="P:carbohydrate metabolic process"/>
    <property type="evidence" value="ECO:0007669"/>
    <property type="project" value="InterPro"/>
</dbReference>
<dbReference type="SUPFAM" id="SSF48208">
    <property type="entry name" value="Six-hairpin glycosidases"/>
    <property type="match status" value="1"/>
</dbReference>
<evidence type="ECO:0008006" key="4">
    <source>
        <dbReference type="Google" id="ProtNLM"/>
    </source>
</evidence>
<dbReference type="Proteomes" id="UP001215712">
    <property type="component" value="Unassembled WGS sequence"/>
</dbReference>
<dbReference type="InterPro" id="IPR005198">
    <property type="entry name" value="Glyco_hydro_76"/>
</dbReference>
<gene>
    <name evidence="2" type="ORF">N7493_006137</name>
</gene>
<dbReference type="PANTHER" id="PTHR47791:SF1">
    <property type="entry name" value="ENDO MANNANASE, GH76 FAMILY (EUROFUNG)"/>
    <property type="match status" value="1"/>
</dbReference>
<dbReference type="InterPro" id="IPR053169">
    <property type="entry name" value="MUG_Protein"/>
</dbReference>
<dbReference type="PANTHER" id="PTHR47791">
    <property type="entry name" value="MEIOTICALLY UP-REGULATED GENE 191 PROTEIN"/>
    <property type="match status" value="1"/>
</dbReference>
<accession>A0AAD6HK05</accession>
<dbReference type="InterPro" id="IPR008928">
    <property type="entry name" value="6-hairpin_glycosidase_sf"/>
</dbReference>
<sequence>MLFSVRLLAPALTASLLSDLTVADDAQSRAETALDALQQWYNSTSGIWDTAGWWNGANCMTVIADLAALDSDSSVMETAEYVFNNTFNVAPAASNPNPGPEIKTNPSSKRDFLASRANNAVNSSVWLDSAYDDDAWWALAWIAAYDVTEESSYLELAEGIFESLTEAWGTRCGGGGLPWNPTSSYVNAITNELFLSTAAHLANRVPSQKDYYVNWAQKEWNWFLSQGFIGSNNTINDGLLDDCQNNGATVWSYNQGVVLGGLVELNKAAPNDTYLESANTIAKAAIATLADSNGVLHDFCEPNCEPDGTQFKGIFMRNLQMLQQVSPSDTYTRVISNSANSIWENDKNSENEFGVVWSGPVENTVDASTHSSAMDALVAAMAI</sequence>
<reference evidence="2" key="2">
    <citation type="submission" date="2023-01" db="EMBL/GenBank/DDBJ databases">
        <authorList>
            <person name="Petersen C."/>
        </authorList>
    </citation>
    <scope>NUCLEOTIDE SEQUENCE</scope>
    <source>
        <strain evidence="2">IBT 17514</strain>
    </source>
</reference>
<dbReference type="Pfam" id="PF03663">
    <property type="entry name" value="Glyco_hydro_76"/>
    <property type="match status" value="1"/>
</dbReference>
<feature type="signal peptide" evidence="1">
    <location>
        <begin position="1"/>
        <end position="23"/>
    </location>
</feature>
<evidence type="ECO:0000313" key="2">
    <source>
        <dbReference type="EMBL" id="KAJ5724409.1"/>
    </source>
</evidence>
<reference evidence="2" key="1">
    <citation type="journal article" date="2023" name="IMA Fungus">
        <title>Comparative genomic study of the Penicillium genus elucidates a diverse pangenome and 15 lateral gene transfer events.</title>
        <authorList>
            <person name="Petersen C."/>
            <person name="Sorensen T."/>
            <person name="Nielsen M.R."/>
            <person name="Sondergaard T.E."/>
            <person name="Sorensen J.L."/>
            <person name="Fitzpatrick D.A."/>
            <person name="Frisvad J.C."/>
            <person name="Nielsen K.L."/>
        </authorList>
    </citation>
    <scope>NUCLEOTIDE SEQUENCE</scope>
    <source>
        <strain evidence="2">IBT 17514</strain>
    </source>
</reference>
<feature type="chain" id="PRO_5041993003" description="Mannan endo-1,6-alpha-mannosidase" evidence="1">
    <location>
        <begin position="24"/>
        <end position="383"/>
    </location>
</feature>
<keyword evidence="1" id="KW-0732">Signal</keyword>
<keyword evidence="3" id="KW-1185">Reference proteome</keyword>
<evidence type="ECO:0000313" key="3">
    <source>
        <dbReference type="Proteomes" id="UP001215712"/>
    </source>
</evidence>
<dbReference type="AlphaFoldDB" id="A0AAD6HK05"/>
<protein>
    <recommendedName>
        <fullName evidence="4">Mannan endo-1,6-alpha-mannosidase</fullName>
    </recommendedName>
</protein>
<comment type="caution">
    <text evidence="2">The sequence shown here is derived from an EMBL/GenBank/DDBJ whole genome shotgun (WGS) entry which is preliminary data.</text>
</comment>
<dbReference type="EMBL" id="JAQJAN010000008">
    <property type="protein sequence ID" value="KAJ5724409.1"/>
    <property type="molecule type" value="Genomic_DNA"/>
</dbReference>
<evidence type="ECO:0000256" key="1">
    <source>
        <dbReference type="SAM" id="SignalP"/>
    </source>
</evidence>
<dbReference type="Gene3D" id="1.50.10.20">
    <property type="match status" value="1"/>
</dbReference>
<proteinExistence type="predicted"/>
<organism evidence="2 3">
    <name type="scientific">Penicillium malachiteum</name>
    <dbReference type="NCBI Taxonomy" id="1324776"/>
    <lineage>
        <taxon>Eukaryota</taxon>
        <taxon>Fungi</taxon>
        <taxon>Dikarya</taxon>
        <taxon>Ascomycota</taxon>
        <taxon>Pezizomycotina</taxon>
        <taxon>Eurotiomycetes</taxon>
        <taxon>Eurotiomycetidae</taxon>
        <taxon>Eurotiales</taxon>
        <taxon>Aspergillaceae</taxon>
        <taxon>Penicillium</taxon>
    </lineage>
</organism>
<name>A0AAD6HK05_9EURO</name>